<dbReference type="AlphaFoldDB" id="A0A9D9DCL0"/>
<dbReference type="PANTHER" id="PTHR12818:SF0">
    <property type="entry name" value="TRNA (ADENINE(37)-N6)-METHYLTRANSFERASE"/>
    <property type="match status" value="1"/>
</dbReference>
<comment type="similarity">
    <text evidence="2">Belongs to the tRNA methyltransferase O family.</text>
</comment>
<reference evidence="4" key="2">
    <citation type="journal article" date="2021" name="PeerJ">
        <title>Extensive microbial diversity within the chicken gut microbiome revealed by metagenomics and culture.</title>
        <authorList>
            <person name="Gilroy R."/>
            <person name="Ravi A."/>
            <person name="Getino M."/>
            <person name="Pursley I."/>
            <person name="Horton D.L."/>
            <person name="Alikhan N.F."/>
            <person name="Baker D."/>
            <person name="Gharbi K."/>
            <person name="Hall N."/>
            <person name="Watson M."/>
            <person name="Adriaenssens E.M."/>
            <person name="Foster-Nyarko E."/>
            <person name="Jarju S."/>
            <person name="Secka A."/>
            <person name="Antonio M."/>
            <person name="Oren A."/>
            <person name="Chaudhuri R.R."/>
            <person name="La Ragione R."/>
            <person name="Hildebrand F."/>
            <person name="Pallen M.J."/>
        </authorList>
    </citation>
    <scope>NUCLEOTIDE SEQUENCE</scope>
    <source>
        <strain evidence="4">17213</strain>
    </source>
</reference>
<dbReference type="PANTHER" id="PTHR12818">
    <property type="entry name" value="TRNA (ADENINE(37)-N6)-METHYLTRANSFERASE"/>
    <property type="match status" value="1"/>
</dbReference>
<name>A0A9D9DCL0_9GAMM</name>
<dbReference type="InterPro" id="IPR036414">
    <property type="entry name" value="YaeB_N_sf"/>
</dbReference>
<dbReference type="InterPro" id="IPR036413">
    <property type="entry name" value="YaeB-like_sf"/>
</dbReference>
<dbReference type="InterPro" id="IPR041369">
    <property type="entry name" value="TrmO_C"/>
</dbReference>
<dbReference type="NCBIfam" id="TIGR00104">
    <property type="entry name" value="tRNA_TsaA"/>
    <property type="match status" value="1"/>
</dbReference>
<dbReference type="InterPro" id="IPR023370">
    <property type="entry name" value="TrmO-like_N"/>
</dbReference>
<sequence length="241" mass="26190">MSKMNPSFNLPQIGVIHTPYGQKFAVPRQGGLAPAALSEIEFFAPYGDPQAFIGLEGFSHLHVLFIFHEIEEGLPFKAMVRPPRLGGNQRAGVFATRSPFRPGRLGLSVLKLRAMRVVNGLMRLSVEGADMVDGTPIVDVKPYIPFVDAHPEAAGGFASAPPPVKSVSFEPEVHKALAQRFTPDELQALEQILAQDPRPAYKAQSTDDRIYYALILGLNIGFKVTADHVTVVSAAGPHEEI</sequence>
<dbReference type="PROSITE" id="PS51668">
    <property type="entry name" value="TSAA_2"/>
    <property type="match status" value="1"/>
</dbReference>
<evidence type="ECO:0000256" key="1">
    <source>
        <dbReference type="ARBA" id="ARBA00022691"/>
    </source>
</evidence>
<proteinExistence type="inferred from homology"/>
<dbReference type="Proteomes" id="UP000823631">
    <property type="component" value="Unassembled WGS sequence"/>
</dbReference>
<organism evidence="4 5">
    <name type="scientific">Candidatus Avisuccinivibrio stercorigallinarum</name>
    <dbReference type="NCBI Taxonomy" id="2840704"/>
    <lineage>
        <taxon>Bacteria</taxon>
        <taxon>Pseudomonadati</taxon>
        <taxon>Pseudomonadota</taxon>
        <taxon>Gammaproteobacteria</taxon>
        <taxon>Aeromonadales</taxon>
        <taxon>Succinivibrionaceae</taxon>
        <taxon>Succinivibrionaceae incertae sedis</taxon>
        <taxon>Candidatus Avisuccinivibrio</taxon>
    </lineage>
</organism>
<dbReference type="Pfam" id="PF01980">
    <property type="entry name" value="TrmO_N"/>
    <property type="match status" value="1"/>
</dbReference>
<dbReference type="GO" id="GO:0003677">
    <property type="term" value="F:DNA binding"/>
    <property type="evidence" value="ECO:0007669"/>
    <property type="project" value="InterPro"/>
</dbReference>
<keyword evidence="1" id="KW-0949">S-adenosyl-L-methionine</keyword>
<reference evidence="4" key="1">
    <citation type="submission" date="2020-10" db="EMBL/GenBank/DDBJ databases">
        <authorList>
            <person name="Gilroy R."/>
        </authorList>
    </citation>
    <scope>NUCLEOTIDE SEQUENCE</scope>
    <source>
        <strain evidence="4">17213</strain>
    </source>
</reference>
<gene>
    <name evidence="4" type="primary">tsaA</name>
    <name evidence="4" type="ORF">IAB19_03625</name>
</gene>
<dbReference type="SUPFAM" id="SSF118196">
    <property type="entry name" value="YaeB-like"/>
    <property type="match status" value="1"/>
</dbReference>
<evidence type="ECO:0000256" key="2">
    <source>
        <dbReference type="ARBA" id="ARBA00033753"/>
    </source>
</evidence>
<feature type="domain" description="TsaA-like" evidence="3">
    <location>
        <begin position="10"/>
        <end position="152"/>
    </location>
</feature>
<dbReference type="Gene3D" id="3.30.2310.10">
    <property type="entry name" value="YaeB-like"/>
    <property type="match status" value="1"/>
</dbReference>
<evidence type="ECO:0000259" key="3">
    <source>
        <dbReference type="PROSITE" id="PS51668"/>
    </source>
</evidence>
<dbReference type="EMBL" id="JADINH010000075">
    <property type="protein sequence ID" value="MBO8415456.1"/>
    <property type="molecule type" value="Genomic_DNA"/>
</dbReference>
<dbReference type="CDD" id="cd00086">
    <property type="entry name" value="homeodomain"/>
    <property type="match status" value="1"/>
</dbReference>
<protein>
    <submittedName>
        <fullName evidence="4">tRNA (N6-threonylcarbamoyladenosine(37)-N6)-methyltransferase TrmO</fullName>
    </submittedName>
</protein>
<dbReference type="Gene3D" id="2.40.30.70">
    <property type="entry name" value="YaeB-like"/>
    <property type="match status" value="1"/>
</dbReference>
<dbReference type="Pfam" id="PF18389">
    <property type="entry name" value="TrmO_C"/>
    <property type="match status" value="1"/>
</dbReference>
<comment type="caution">
    <text evidence="4">The sequence shown here is derived from an EMBL/GenBank/DDBJ whole genome shotgun (WGS) entry which is preliminary data.</text>
</comment>
<dbReference type="InterPro" id="IPR001356">
    <property type="entry name" value="HD"/>
</dbReference>
<evidence type="ECO:0000313" key="5">
    <source>
        <dbReference type="Proteomes" id="UP000823631"/>
    </source>
</evidence>
<dbReference type="CDD" id="cd09281">
    <property type="entry name" value="UPF0066"/>
    <property type="match status" value="1"/>
</dbReference>
<accession>A0A9D9DCL0</accession>
<evidence type="ECO:0000313" key="4">
    <source>
        <dbReference type="EMBL" id="MBO8415456.1"/>
    </source>
</evidence>
<dbReference type="InterPro" id="IPR040372">
    <property type="entry name" value="YaeB-like"/>
</dbReference>